<evidence type="ECO:0000256" key="1">
    <source>
        <dbReference type="PROSITE-ProRule" id="PRU00221"/>
    </source>
</evidence>
<keyword evidence="1" id="KW-0853">WD repeat</keyword>
<dbReference type="PANTHER" id="PTHR19920:SF0">
    <property type="entry name" value="CYTOSOLIC IRON-SULFUR PROTEIN ASSEMBLY PROTEIN CIAO1-RELATED"/>
    <property type="match status" value="1"/>
</dbReference>
<accession>M9WNH9</accession>
<reference evidence="3" key="1">
    <citation type="submission" date="2013-01" db="EMBL/GenBank/DDBJ databases">
        <title>A NIF-type iron-sulfur cluster assembly system is duplicated and distributed in the mitochondria and cytosol of Mastigamoeba balamuthi.</title>
        <authorList>
            <person name="Nyvltova E."/>
            <person name="Sutak R."/>
            <person name="Harant K."/>
            <person name="Sedinova M."/>
            <person name="Hrdy I."/>
            <person name="Paces J."/>
            <person name="Vlcek C."/>
            <person name="Tachezy J."/>
        </authorList>
    </citation>
    <scope>NUCLEOTIDE SEQUENCE</scope>
    <source>
        <strain evidence="3">ATCC 30984</strain>
    </source>
</reference>
<dbReference type="AlphaFoldDB" id="M9WNH9"/>
<dbReference type="InterPro" id="IPR036322">
    <property type="entry name" value="WD40_repeat_dom_sf"/>
</dbReference>
<evidence type="ECO:0000313" key="3">
    <source>
        <dbReference type="EMBL" id="AGJ93100.1"/>
    </source>
</evidence>
<proteinExistence type="predicted"/>
<feature type="region of interest" description="Disordered" evidence="2">
    <location>
        <begin position="72"/>
        <end position="91"/>
    </location>
</feature>
<dbReference type="Pfam" id="PF00400">
    <property type="entry name" value="WD40"/>
    <property type="match status" value="5"/>
</dbReference>
<dbReference type="VEuPathDB" id="AmoebaDB:MBAL_004305"/>
<dbReference type="EMBL" id="KC543491">
    <property type="protein sequence ID" value="AGJ93100.1"/>
    <property type="molecule type" value="Genomic_DNA"/>
</dbReference>
<protein>
    <submittedName>
        <fullName evidence="3">Cytosolic Fe-S cluster assembling factor Cia1</fullName>
    </submittedName>
</protein>
<feature type="repeat" description="WD" evidence="1">
    <location>
        <begin position="258"/>
        <end position="293"/>
    </location>
</feature>
<dbReference type="GO" id="GO:0016226">
    <property type="term" value="P:iron-sulfur cluster assembly"/>
    <property type="evidence" value="ECO:0007669"/>
    <property type="project" value="TreeGrafter"/>
</dbReference>
<feature type="repeat" description="WD" evidence="1">
    <location>
        <begin position="34"/>
        <end position="66"/>
    </location>
</feature>
<dbReference type="GO" id="GO:0097361">
    <property type="term" value="C:cytosolic [4Fe-4S] assembly targeting complex"/>
    <property type="evidence" value="ECO:0007669"/>
    <property type="project" value="TreeGrafter"/>
</dbReference>
<organism evidence="3">
    <name type="scientific">Mastigamoeba balamuthi</name>
    <name type="common">Phreatamoeba balamuthi</name>
    <dbReference type="NCBI Taxonomy" id="108607"/>
    <lineage>
        <taxon>Eukaryota</taxon>
        <taxon>Amoebozoa</taxon>
        <taxon>Evosea</taxon>
        <taxon>Archamoebae</taxon>
        <taxon>Mastigamoebida</taxon>
        <taxon>Mastigamoebidae</taxon>
        <taxon>Mastigamoeba</taxon>
    </lineage>
</organism>
<evidence type="ECO:0000256" key="2">
    <source>
        <dbReference type="SAM" id="MobiDB-lite"/>
    </source>
</evidence>
<dbReference type="PROSITE" id="PS50294">
    <property type="entry name" value="WD_REPEATS_REGION"/>
    <property type="match status" value="2"/>
</dbReference>
<dbReference type="InterPro" id="IPR015943">
    <property type="entry name" value="WD40/YVTN_repeat-like_dom_sf"/>
</dbReference>
<dbReference type="SUPFAM" id="SSF50978">
    <property type="entry name" value="WD40 repeat-like"/>
    <property type="match status" value="1"/>
</dbReference>
<dbReference type="PROSITE" id="PS50082">
    <property type="entry name" value="WD_REPEATS_2"/>
    <property type="match status" value="4"/>
</dbReference>
<dbReference type="Gene3D" id="2.130.10.10">
    <property type="entry name" value="YVTN repeat-like/Quinoprotein amine dehydrogenase"/>
    <property type="match status" value="2"/>
</dbReference>
<feature type="repeat" description="WD" evidence="1">
    <location>
        <begin position="216"/>
        <end position="247"/>
    </location>
</feature>
<feature type="repeat" description="WD" evidence="1">
    <location>
        <begin position="135"/>
        <end position="166"/>
    </location>
</feature>
<sequence>MTMRLWSVADGQPLSTIRAGHKERVWNVAWSHDGTAHARTVRRVAWHPTRHVFAAAGFDAITSIWERNDISAGTSSRRQPPPCQHHPASSDVELPCRVRKRGADRGARERGQVRRVEPIGRAAEDMRDFECLGVLQGHMQDVKCVLFNPREDTLFSCSYDDTVRQWAHVDDEWAEVGKLEGHASTVWDASFDASGNRLVSQSPAAANEWKMLQKVEGAHTRPVFSVSWSKSHGLIATGCGDDSIRLFVEVFKQGLIVEKAHNADVNCVAWNPRVPSMLASCGDDNVVKIWQLR</sequence>
<name>M9WNH9_MASBA</name>
<dbReference type="InterPro" id="IPR001680">
    <property type="entry name" value="WD40_rpt"/>
</dbReference>
<dbReference type="PANTHER" id="PTHR19920">
    <property type="entry name" value="WD40 PROTEIN CIAO1"/>
    <property type="match status" value="1"/>
</dbReference>
<dbReference type="SMART" id="SM00320">
    <property type="entry name" value="WD40"/>
    <property type="match status" value="5"/>
</dbReference>